<dbReference type="FunCoup" id="A0A1D3CZ13">
    <property type="interactions" value="36"/>
</dbReference>
<dbReference type="AlphaFoldDB" id="A0A1D3CZ13"/>
<evidence type="ECO:0000256" key="2">
    <source>
        <dbReference type="ARBA" id="ARBA00008573"/>
    </source>
</evidence>
<dbReference type="InterPro" id="IPR004345">
    <property type="entry name" value="TB2_DP1_HVA22"/>
</dbReference>
<dbReference type="PANTHER" id="PTHR12300:SF161">
    <property type="entry name" value="RECEPTOR EXPRESSION-ENHANCING PROTEIN"/>
    <property type="match status" value="1"/>
</dbReference>
<keyword evidence="4 8" id="KW-1133">Transmembrane helix</keyword>
<reference evidence="9 10" key="1">
    <citation type="journal article" date="2016" name="BMC Genomics">
        <title>Comparative genomics reveals Cyclospora cayetanensis possesses coccidia-like metabolism and invasion components but unique surface antigens.</title>
        <authorList>
            <person name="Liu S."/>
            <person name="Wang L."/>
            <person name="Zheng H."/>
            <person name="Xu Z."/>
            <person name="Roellig D.M."/>
            <person name="Li N."/>
            <person name="Frace M.A."/>
            <person name="Tang K."/>
            <person name="Arrowood M.J."/>
            <person name="Moss D.M."/>
            <person name="Zhang L."/>
            <person name="Feng Y."/>
            <person name="Xiao L."/>
        </authorList>
    </citation>
    <scope>NUCLEOTIDE SEQUENCE [LARGE SCALE GENOMIC DNA]</scope>
    <source>
        <strain evidence="9 10">CHN_HEN01</strain>
    </source>
</reference>
<accession>A0A1D3CZ13</accession>
<dbReference type="VEuPathDB" id="ToxoDB:cyc_04825"/>
<evidence type="ECO:0000256" key="8">
    <source>
        <dbReference type="SAM" id="Phobius"/>
    </source>
</evidence>
<evidence type="ECO:0000256" key="3">
    <source>
        <dbReference type="ARBA" id="ARBA00022692"/>
    </source>
</evidence>
<keyword evidence="3 8" id="KW-0812">Transmembrane</keyword>
<comment type="similarity">
    <text evidence="2 6">Belongs to the DP1 family.</text>
</comment>
<proteinExistence type="inferred from homology"/>
<comment type="caution">
    <text evidence="9">The sequence shown here is derived from an EMBL/GenBank/DDBJ whole genome shotgun (WGS) entry which is preliminary data.</text>
</comment>
<organism evidence="9 10">
    <name type="scientific">Cyclospora cayetanensis</name>
    <dbReference type="NCBI Taxonomy" id="88456"/>
    <lineage>
        <taxon>Eukaryota</taxon>
        <taxon>Sar</taxon>
        <taxon>Alveolata</taxon>
        <taxon>Apicomplexa</taxon>
        <taxon>Conoidasida</taxon>
        <taxon>Coccidia</taxon>
        <taxon>Eucoccidiorida</taxon>
        <taxon>Eimeriorina</taxon>
        <taxon>Eimeriidae</taxon>
        <taxon>Cyclospora</taxon>
    </lineage>
</organism>
<keyword evidence="10" id="KW-1185">Reference proteome</keyword>
<dbReference type="InParanoid" id="A0A1D3CZ13"/>
<sequence length="232" mass="24962">MTGLKKALGMDAAARGSPDSGASRENRGTGEKPQGASAAIQRFFSDADKYFEDTPLAQQASALTGLRPSAIVTGLGVFLLISLGTGLGGGIVCDIAGFLYPAWMSFRAIESPGTEDDKLWLTYWVVYAAFSIAEYFVDIILFWGAEVVYNVFIRPFLLVHQEPIDAYMDKLGEAGTRAAEGIQHVVHEGFTKVHQAVGATGVPYLPLHATRRVAAVVALIEVQSKFTCVTKE</sequence>
<dbReference type="Proteomes" id="UP000095192">
    <property type="component" value="Unassembled WGS sequence"/>
</dbReference>
<feature type="transmembrane region" description="Helical" evidence="8">
    <location>
        <begin position="120"/>
        <end position="144"/>
    </location>
</feature>
<evidence type="ECO:0000313" key="9">
    <source>
        <dbReference type="EMBL" id="OEH76438.1"/>
    </source>
</evidence>
<dbReference type="PANTHER" id="PTHR12300">
    <property type="entry name" value="HVA22-LIKE PROTEINS"/>
    <property type="match status" value="1"/>
</dbReference>
<evidence type="ECO:0000256" key="4">
    <source>
        <dbReference type="ARBA" id="ARBA00022989"/>
    </source>
</evidence>
<evidence type="ECO:0000256" key="5">
    <source>
        <dbReference type="ARBA" id="ARBA00023136"/>
    </source>
</evidence>
<feature type="region of interest" description="Disordered" evidence="7">
    <location>
        <begin position="1"/>
        <end position="36"/>
    </location>
</feature>
<dbReference type="VEuPathDB" id="ToxoDB:LOC34621300"/>
<name>A0A1D3CZ13_9EIME</name>
<gene>
    <name evidence="9" type="ORF">cyc_04825</name>
</gene>
<evidence type="ECO:0000256" key="6">
    <source>
        <dbReference type="RuleBase" id="RU362006"/>
    </source>
</evidence>
<feature type="transmembrane region" description="Helical" evidence="8">
    <location>
        <begin position="77"/>
        <end position="100"/>
    </location>
</feature>
<evidence type="ECO:0000256" key="7">
    <source>
        <dbReference type="SAM" id="MobiDB-lite"/>
    </source>
</evidence>
<dbReference type="GO" id="GO:0016020">
    <property type="term" value="C:membrane"/>
    <property type="evidence" value="ECO:0007669"/>
    <property type="project" value="UniProtKB-SubCell"/>
</dbReference>
<comment type="subcellular location">
    <subcellularLocation>
        <location evidence="1 6">Membrane</location>
        <topology evidence="1 6">Multi-pass membrane protein</topology>
    </subcellularLocation>
</comment>
<evidence type="ECO:0000313" key="10">
    <source>
        <dbReference type="Proteomes" id="UP000095192"/>
    </source>
</evidence>
<dbReference type="Pfam" id="PF03134">
    <property type="entry name" value="TB2_DP1_HVA22"/>
    <property type="match status" value="1"/>
</dbReference>
<keyword evidence="5 8" id="KW-0472">Membrane</keyword>
<evidence type="ECO:0000256" key="1">
    <source>
        <dbReference type="ARBA" id="ARBA00004141"/>
    </source>
</evidence>
<dbReference type="EMBL" id="JROU02001458">
    <property type="protein sequence ID" value="OEH76438.1"/>
    <property type="molecule type" value="Genomic_DNA"/>
</dbReference>
<protein>
    <submittedName>
        <fullName evidence="9">TB2 HVA22 domain-containing protein</fullName>
    </submittedName>
</protein>